<evidence type="ECO:0000313" key="1">
    <source>
        <dbReference type="EMBL" id="KAI3673495.1"/>
    </source>
</evidence>
<proteinExistence type="predicted"/>
<dbReference type="EMBL" id="CM042061">
    <property type="protein sequence ID" value="KAI3673495.1"/>
    <property type="molecule type" value="Genomic_DNA"/>
</dbReference>
<name>A0ACB8XSS3_ARCLA</name>
<comment type="caution">
    <text evidence="1">The sequence shown here is derived from an EMBL/GenBank/DDBJ whole genome shotgun (WGS) entry which is preliminary data.</text>
</comment>
<accession>A0ACB8XSS3</accession>
<evidence type="ECO:0000313" key="2">
    <source>
        <dbReference type="Proteomes" id="UP001055879"/>
    </source>
</evidence>
<keyword evidence="2" id="KW-1185">Reference proteome</keyword>
<reference evidence="1 2" key="2">
    <citation type="journal article" date="2022" name="Mol. Ecol. Resour.">
        <title>The genomes of chicory, endive, great burdock and yacon provide insights into Asteraceae paleo-polyploidization history and plant inulin production.</title>
        <authorList>
            <person name="Fan W."/>
            <person name="Wang S."/>
            <person name="Wang H."/>
            <person name="Wang A."/>
            <person name="Jiang F."/>
            <person name="Liu H."/>
            <person name="Zhao H."/>
            <person name="Xu D."/>
            <person name="Zhang Y."/>
        </authorList>
    </citation>
    <scope>NUCLEOTIDE SEQUENCE [LARGE SCALE GENOMIC DNA]</scope>
    <source>
        <strain evidence="2">cv. Niubang</strain>
    </source>
</reference>
<organism evidence="1 2">
    <name type="scientific">Arctium lappa</name>
    <name type="common">Greater burdock</name>
    <name type="synonym">Lappa major</name>
    <dbReference type="NCBI Taxonomy" id="4217"/>
    <lineage>
        <taxon>Eukaryota</taxon>
        <taxon>Viridiplantae</taxon>
        <taxon>Streptophyta</taxon>
        <taxon>Embryophyta</taxon>
        <taxon>Tracheophyta</taxon>
        <taxon>Spermatophyta</taxon>
        <taxon>Magnoliopsida</taxon>
        <taxon>eudicotyledons</taxon>
        <taxon>Gunneridae</taxon>
        <taxon>Pentapetalae</taxon>
        <taxon>asterids</taxon>
        <taxon>campanulids</taxon>
        <taxon>Asterales</taxon>
        <taxon>Asteraceae</taxon>
        <taxon>Carduoideae</taxon>
        <taxon>Cardueae</taxon>
        <taxon>Arctiinae</taxon>
        <taxon>Arctium</taxon>
    </lineage>
</organism>
<gene>
    <name evidence="1" type="ORF">L6452_39614</name>
</gene>
<sequence length="94" mass="10596">MLDPQKLPHLSNLSSTSQLTSSFVTPFFSSPAKTPCFFFPFQIPIKSIFFAFCNTHFQSPTLPPISHTKILRLSSHNSNLSTPTNGNKFNRCFE</sequence>
<protein>
    <submittedName>
        <fullName evidence="1">Uncharacterized protein</fullName>
    </submittedName>
</protein>
<reference evidence="2" key="1">
    <citation type="journal article" date="2022" name="Mol. Ecol. Resour.">
        <title>The genomes of chicory, endive, great burdock and yacon provide insights into Asteraceae palaeo-polyploidization history and plant inulin production.</title>
        <authorList>
            <person name="Fan W."/>
            <person name="Wang S."/>
            <person name="Wang H."/>
            <person name="Wang A."/>
            <person name="Jiang F."/>
            <person name="Liu H."/>
            <person name="Zhao H."/>
            <person name="Xu D."/>
            <person name="Zhang Y."/>
        </authorList>
    </citation>
    <scope>NUCLEOTIDE SEQUENCE [LARGE SCALE GENOMIC DNA]</scope>
    <source>
        <strain evidence="2">cv. Niubang</strain>
    </source>
</reference>
<dbReference type="Proteomes" id="UP001055879">
    <property type="component" value="Linkage Group LG15"/>
</dbReference>